<dbReference type="EMBL" id="JANPWB010000002">
    <property type="protein sequence ID" value="KAJ1210782.1"/>
    <property type="molecule type" value="Genomic_DNA"/>
</dbReference>
<evidence type="ECO:0000256" key="1">
    <source>
        <dbReference type="SAM" id="MobiDB-lite"/>
    </source>
</evidence>
<dbReference type="Proteomes" id="UP001066276">
    <property type="component" value="Chromosome 1_2"/>
</dbReference>
<feature type="region of interest" description="Disordered" evidence="1">
    <location>
        <begin position="56"/>
        <end position="77"/>
    </location>
</feature>
<organism evidence="2 3">
    <name type="scientific">Pleurodeles waltl</name>
    <name type="common">Iberian ribbed newt</name>
    <dbReference type="NCBI Taxonomy" id="8319"/>
    <lineage>
        <taxon>Eukaryota</taxon>
        <taxon>Metazoa</taxon>
        <taxon>Chordata</taxon>
        <taxon>Craniata</taxon>
        <taxon>Vertebrata</taxon>
        <taxon>Euteleostomi</taxon>
        <taxon>Amphibia</taxon>
        <taxon>Batrachia</taxon>
        <taxon>Caudata</taxon>
        <taxon>Salamandroidea</taxon>
        <taxon>Salamandridae</taxon>
        <taxon>Pleurodelinae</taxon>
        <taxon>Pleurodeles</taxon>
    </lineage>
</organism>
<accession>A0AAV7WDV2</accession>
<proteinExistence type="predicted"/>
<feature type="region of interest" description="Disordered" evidence="1">
    <location>
        <begin position="150"/>
        <end position="211"/>
    </location>
</feature>
<name>A0AAV7WDV2_PLEWA</name>
<reference evidence="2" key="1">
    <citation type="journal article" date="2022" name="bioRxiv">
        <title>Sequencing and chromosome-scale assembly of the giantPleurodeles waltlgenome.</title>
        <authorList>
            <person name="Brown T."/>
            <person name="Elewa A."/>
            <person name="Iarovenko S."/>
            <person name="Subramanian E."/>
            <person name="Araus A.J."/>
            <person name="Petzold A."/>
            <person name="Susuki M."/>
            <person name="Suzuki K.-i.T."/>
            <person name="Hayashi T."/>
            <person name="Toyoda A."/>
            <person name="Oliveira C."/>
            <person name="Osipova E."/>
            <person name="Leigh N.D."/>
            <person name="Simon A."/>
            <person name="Yun M.H."/>
        </authorList>
    </citation>
    <scope>NUCLEOTIDE SEQUENCE</scope>
    <source>
        <strain evidence="2">20211129_DDA</strain>
        <tissue evidence="2">Liver</tissue>
    </source>
</reference>
<evidence type="ECO:0000313" key="3">
    <source>
        <dbReference type="Proteomes" id="UP001066276"/>
    </source>
</evidence>
<comment type="caution">
    <text evidence="2">The sequence shown here is derived from an EMBL/GenBank/DDBJ whole genome shotgun (WGS) entry which is preliminary data.</text>
</comment>
<sequence length="247" mass="26585">MVSCYTPLWVELDISTDPRVCPSCQNELEHRAWHSTPPPPLAGAGHSGWIPIATPAQAGSRSGSVAGQARRTTADPKRTLSVDIGREETARAWAKPERLKIPRPPWAGPFLPRARPRSAGPRRGRTALTAYLQSQPAAAALLPRAEPQIHSEARPGGSDAAELAQQADCKQQSSPSAVPLREGERGGGGGSALRTRYPQRDTGGLQHTMGCNNEALEPGGCEKRNGNLQLFRTCQHFQAGKWSILEK</sequence>
<keyword evidence="3" id="KW-1185">Reference proteome</keyword>
<evidence type="ECO:0000313" key="2">
    <source>
        <dbReference type="EMBL" id="KAJ1210782.1"/>
    </source>
</evidence>
<gene>
    <name evidence="2" type="ORF">NDU88_006144</name>
</gene>
<protein>
    <submittedName>
        <fullName evidence="2">Uncharacterized protein</fullName>
    </submittedName>
</protein>
<dbReference type="AlphaFoldDB" id="A0AAV7WDV2"/>